<reference evidence="1" key="2">
    <citation type="submission" date="2019-04" db="EMBL/GenBank/DDBJ databases">
        <authorList>
            <person name="Pasella M."/>
        </authorList>
    </citation>
    <scope>NUCLEOTIDE SEQUENCE</scope>
    <source>
        <strain evidence="1">PD1141</strain>
    </source>
</reference>
<sequence length="39" mass="4610">MTKNLFKIKEINSKTNLKILNYLYRKGIIVGKKNFIINP</sequence>
<evidence type="ECO:0000313" key="1">
    <source>
        <dbReference type="EMBL" id="QCI09167.1"/>
    </source>
</evidence>
<reference evidence="1" key="1">
    <citation type="journal article" date="2019" name="Mol. Phylogenet. Evol.">
        <title>Morphological evolution and classification of the red algal order Ceramiales inferred using plastid phylogenomics.</title>
        <authorList>
            <person name="Diaz-Tapia P."/>
            <person name="Pasella M.M."/>
            <person name="Verbruggen H."/>
            <person name="Maggs C.A."/>
        </authorList>
    </citation>
    <scope>NUCLEOTIDE SEQUENCE</scope>
    <source>
        <strain evidence="1">PD1141</strain>
    </source>
</reference>
<accession>A0A4D6WZY2</accession>
<proteinExistence type="predicted"/>
<keyword evidence="1" id="KW-0934">Plastid</keyword>
<organism evidence="1">
    <name type="scientific">Inkyuleea mariana</name>
    <dbReference type="NCBI Taxonomy" id="123988"/>
    <lineage>
        <taxon>Eukaryota</taxon>
        <taxon>Rhodophyta</taxon>
        <taxon>Florideophyceae</taxon>
        <taxon>Rhodymeniophycidae</taxon>
        <taxon>Ceramiales</taxon>
        <taxon>Ceramiaceae</taxon>
        <taxon>Inkyuleea</taxon>
    </lineage>
</organism>
<name>A0A4D6WZY2_9FLOR</name>
<geneLocation type="plastid" evidence="1"/>
<protein>
    <submittedName>
        <fullName evidence="1">Cytochrome b6-f complex subunit PetP</fullName>
    </submittedName>
</protein>
<dbReference type="EMBL" id="MK814743">
    <property type="protein sequence ID" value="QCI09167.1"/>
    <property type="molecule type" value="Genomic_DNA"/>
</dbReference>
<gene>
    <name evidence="1" type="primary">petP</name>
</gene>
<dbReference type="AlphaFoldDB" id="A0A4D6WZY2"/>